<organism evidence="2 3">
    <name type="scientific">Microvirga tunisiensis</name>
    <dbReference type="NCBI Taxonomy" id="2108360"/>
    <lineage>
        <taxon>Bacteria</taxon>
        <taxon>Pseudomonadati</taxon>
        <taxon>Pseudomonadota</taxon>
        <taxon>Alphaproteobacteria</taxon>
        <taxon>Hyphomicrobiales</taxon>
        <taxon>Methylobacteriaceae</taxon>
        <taxon>Microvirga</taxon>
    </lineage>
</organism>
<dbReference type="OrthoDB" id="8021143at2"/>
<dbReference type="AlphaFoldDB" id="A0A5N7MR36"/>
<evidence type="ECO:0000256" key="1">
    <source>
        <dbReference type="SAM" id="MobiDB-lite"/>
    </source>
</evidence>
<proteinExistence type="predicted"/>
<sequence>MRLLQKAQTYFRKPELPPVIQRSSTAPDERVDSSRSKRAQIREVLRQYERGSLKEAEAVEELLKVLR</sequence>
<feature type="compositionally biased region" description="Basic and acidic residues" evidence="1">
    <location>
        <begin position="27"/>
        <end position="36"/>
    </location>
</feature>
<dbReference type="RefSeq" id="WP_152716352.1">
    <property type="nucleotide sequence ID" value="NZ_VOSJ01000250.1"/>
</dbReference>
<name>A0A5N7MR36_9HYPH</name>
<reference evidence="2 3" key="1">
    <citation type="journal article" date="2019" name="Syst. Appl. Microbiol.">
        <title>Microvirga tunisiensis sp. nov., a root nodule symbiotic bacterium isolated from Lupinus micranthus and L. luteus grown in Northern Tunisia.</title>
        <authorList>
            <person name="Msaddak A."/>
            <person name="Rejili M."/>
            <person name="Duran D."/>
            <person name="Mars M."/>
            <person name="Palacios J.M."/>
            <person name="Ruiz-Argueso T."/>
            <person name="Rey L."/>
            <person name="Imperial J."/>
        </authorList>
    </citation>
    <scope>NUCLEOTIDE SEQUENCE [LARGE SCALE GENOMIC DNA]</scope>
    <source>
        <strain evidence="2 3">Lmie10</strain>
    </source>
</reference>
<evidence type="ECO:0000313" key="2">
    <source>
        <dbReference type="EMBL" id="MPR29471.1"/>
    </source>
</evidence>
<keyword evidence="3" id="KW-1185">Reference proteome</keyword>
<feature type="region of interest" description="Disordered" evidence="1">
    <location>
        <begin position="15"/>
        <end position="36"/>
    </location>
</feature>
<dbReference type="Proteomes" id="UP000403266">
    <property type="component" value="Unassembled WGS sequence"/>
</dbReference>
<accession>A0A5N7MR36</accession>
<evidence type="ECO:0000313" key="3">
    <source>
        <dbReference type="Proteomes" id="UP000403266"/>
    </source>
</evidence>
<dbReference type="EMBL" id="VOSK01000234">
    <property type="protein sequence ID" value="MPR29471.1"/>
    <property type="molecule type" value="Genomic_DNA"/>
</dbReference>
<protein>
    <submittedName>
        <fullName evidence="2">Uncharacterized protein</fullName>
    </submittedName>
</protein>
<comment type="caution">
    <text evidence="2">The sequence shown here is derived from an EMBL/GenBank/DDBJ whole genome shotgun (WGS) entry which is preliminary data.</text>
</comment>
<gene>
    <name evidence="2" type="ORF">FS320_31385</name>
</gene>